<keyword evidence="2" id="KW-1185">Reference proteome</keyword>
<dbReference type="EMBL" id="BDUF01000112">
    <property type="protein sequence ID" value="GAX91977.1"/>
    <property type="molecule type" value="Genomic_DNA"/>
</dbReference>
<dbReference type="Gene3D" id="3.40.50.2000">
    <property type="entry name" value="Glycogen Phosphorylase B"/>
    <property type="match status" value="2"/>
</dbReference>
<dbReference type="AlphaFoldDB" id="A0A292YLJ6"/>
<evidence type="ECO:0000313" key="1">
    <source>
        <dbReference type="EMBL" id="GAX91977.1"/>
    </source>
</evidence>
<dbReference type="PANTHER" id="PTHR12526:SF572">
    <property type="entry name" value="BLL5144 PROTEIN"/>
    <property type="match status" value="1"/>
</dbReference>
<dbReference type="OrthoDB" id="118340at2"/>
<protein>
    <recommendedName>
        <fullName evidence="3">Glycosyltransferase</fullName>
    </recommendedName>
</protein>
<dbReference type="Proteomes" id="UP000217785">
    <property type="component" value="Unassembled WGS sequence"/>
</dbReference>
<dbReference type="PANTHER" id="PTHR12526">
    <property type="entry name" value="GLYCOSYLTRANSFERASE"/>
    <property type="match status" value="1"/>
</dbReference>
<gene>
    <name evidence="1" type="ORF">EFBL_3668</name>
</gene>
<evidence type="ECO:0000313" key="2">
    <source>
        <dbReference type="Proteomes" id="UP000217785"/>
    </source>
</evidence>
<accession>A0A292YLJ6</accession>
<sequence length="355" mass="40909">MKKIKVGMVIPTWGQQCGVADYTKQLIEHTQDQSITVQVYSDVNPDLPSVMRKDGIDIAHFQYEHSIYDFTALYQILTALQQQSIPIVTTLHSWSSELACHNLLISGRSCIVIVHSEQMKQLCLADGFRQEQLAVMPIGCQSFPLQPADKTRKLFTINGHPSIGFFGFPFPHKGIANLMDALIELKAYFPDLKGYFFSHYPNYLDHEHPYYSFYQKLQTRFEKNDYLIWIKEYLPEPAIVNLLSTMDMNVLPYVEHNQKGISAAVRLMLAARRPVITTNYLYFSDLKNEVFKMPNAEADTIASSICRVFLHSSLQQELIAKGDLFLKDNSWEKVGRAYREFYKQNLSKKAGEERR</sequence>
<evidence type="ECO:0008006" key="3">
    <source>
        <dbReference type="Google" id="ProtNLM"/>
    </source>
</evidence>
<organism evidence="1 2">
    <name type="scientific">Effusibacillus lacus</name>
    <dbReference type="NCBI Taxonomy" id="1348429"/>
    <lineage>
        <taxon>Bacteria</taxon>
        <taxon>Bacillati</taxon>
        <taxon>Bacillota</taxon>
        <taxon>Bacilli</taxon>
        <taxon>Bacillales</taxon>
        <taxon>Alicyclobacillaceae</taxon>
        <taxon>Effusibacillus</taxon>
    </lineage>
</organism>
<dbReference type="RefSeq" id="WP_096184296.1">
    <property type="nucleotide sequence ID" value="NZ_BDUF01000112.1"/>
</dbReference>
<comment type="caution">
    <text evidence="1">The sequence shown here is derived from an EMBL/GenBank/DDBJ whole genome shotgun (WGS) entry which is preliminary data.</text>
</comment>
<proteinExistence type="predicted"/>
<dbReference type="SUPFAM" id="SSF53756">
    <property type="entry name" value="UDP-Glycosyltransferase/glycogen phosphorylase"/>
    <property type="match status" value="1"/>
</dbReference>
<name>A0A292YLJ6_9BACL</name>
<reference evidence="2" key="1">
    <citation type="submission" date="2017-07" db="EMBL/GenBank/DDBJ databases">
        <title>Draft genome sequence of Effusibacillus lacus strain skLN1.</title>
        <authorList>
            <person name="Watanabe M."/>
            <person name="Kojima H."/>
            <person name="Fukui M."/>
        </authorList>
    </citation>
    <scope>NUCLEOTIDE SEQUENCE [LARGE SCALE GENOMIC DNA]</scope>
    <source>
        <strain evidence="2">skLN1</strain>
    </source>
</reference>